<accession>X1A7Q8</accession>
<dbReference type="AlphaFoldDB" id="X1A7Q8"/>
<feature type="region of interest" description="Disordered" evidence="1">
    <location>
        <begin position="1"/>
        <end position="23"/>
    </location>
</feature>
<feature type="compositionally biased region" description="Basic and acidic residues" evidence="1">
    <location>
        <begin position="235"/>
        <end position="249"/>
    </location>
</feature>
<evidence type="ECO:0000256" key="1">
    <source>
        <dbReference type="SAM" id="MobiDB-lite"/>
    </source>
</evidence>
<protein>
    <recommendedName>
        <fullName evidence="3">Novel toxin 15 domain-containing protein</fullName>
    </recommendedName>
</protein>
<feature type="region of interest" description="Disordered" evidence="1">
    <location>
        <begin position="221"/>
        <end position="266"/>
    </location>
</feature>
<name>X1A7Q8_9ZZZZ</name>
<evidence type="ECO:0000313" key="2">
    <source>
        <dbReference type="EMBL" id="GAG56231.1"/>
    </source>
</evidence>
<feature type="region of interest" description="Disordered" evidence="1">
    <location>
        <begin position="60"/>
        <end position="99"/>
    </location>
</feature>
<reference evidence="2" key="1">
    <citation type="journal article" date="2014" name="Front. Microbiol.">
        <title>High frequency of phylogenetically diverse reductive dehalogenase-homologous genes in deep subseafloor sedimentary metagenomes.</title>
        <authorList>
            <person name="Kawai M."/>
            <person name="Futagami T."/>
            <person name="Toyoda A."/>
            <person name="Takaki Y."/>
            <person name="Nishi S."/>
            <person name="Hori S."/>
            <person name="Arai W."/>
            <person name="Tsubouchi T."/>
            <person name="Morono Y."/>
            <person name="Uchiyama I."/>
            <person name="Ito T."/>
            <person name="Fujiyama A."/>
            <person name="Inagaki F."/>
            <person name="Takami H."/>
        </authorList>
    </citation>
    <scope>NUCLEOTIDE SEQUENCE</scope>
    <source>
        <strain evidence="2">Expedition CK06-06</strain>
    </source>
</reference>
<comment type="caution">
    <text evidence="2">The sequence shown here is derived from an EMBL/GenBank/DDBJ whole genome shotgun (WGS) entry which is preliminary data.</text>
</comment>
<evidence type="ECO:0008006" key="3">
    <source>
        <dbReference type="Google" id="ProtNLM"/>
    </source>
</evidence>
<gene>
    <name evidence="2" type="ORF">S01H4_19408</name>
</gene>
<proteinExistence type="predicted"/>
<dbReference type="EMBL" id="BART01008654">
    <property type="protein sequence ID" value="GAG56231.1"/>
    <property type="molecule type" value="Genomic_DNA"/>
</dbReference>
<sequence>LEQGRAGKVYDPNQGLWMDPQSGQAFVPTFTNVQDSNIQGEVESQMGGPAKVDAQPYLVSDKGQGAMPGPGEQNAPQRPDARDPWAMAQEHTKSNQFKNELYREMFGRDPQSGFRDKQERERFYSGLKSARGVIVDRLKYQIDRQDRMDKESLKNATKKMSQKDMMDAIVEASGRRQAEMEADAEGWQSKYGGKTPDEVAREDLIKNIKLLESLDLDGKKAKAGEVGSTGGGMPGREKTGGAVDVRPDGTQKGPGFLGSLKRPDGDVSTELSIGVGIDGVETLIPL</sequence>
<organism evidence="2">
    <name type="scientific">marine sediment metagenome</name>
    <dbReference type="NCBI Taxonomy" id="412755"/>
    <lineage>
        <taxon>unclassified sequences</taxon>
        <taxon>metagenomes</taxon>
        <taxon>ecological metagenomes</taxon>
    </lineage>
</organism>
<feature type="non-terminal residue" evidence="2">
    <location>
        <position position="1"/>
    </location>
</feature>